<feature type="compositionally biased region" description="Basic and acidic residues" evidence="1">
    <location>
        <begin position="254"/>
        <end position="263"/>
    </location>
</feature>
<dbReference type="Pfam" id="PF00498">
    <property type="entry name" value="FHA"/>
    <property type="match status" value="1"/>
</dbReference>
<evidence type="ECO:0000313" key="3">
    <source>
        <dbReference type="EMBL" id="SCU72366.1"/>
    </source>
</evidence>
<feature type="region of interest" description="Disordered" evidence="1">
    <location>
        <begin position="286"/>
        <end position="339"/>
    </location>
</feature>
<feature type="domain" description="FHA" evidence="2">
    <location>
        <begin position="33"/>
        <end position="123"/>
    </location>
</feature>
<dbReference type="SMART" id="SM00240">
    <property type="entry name" value="FHA"/>
    <property type="match status" value="1"/>
</dbReference>
<dbReference type="EMBL" id="CZPT02001851">
    <property type="protein sequence ID" value="SCU72366.1"/>
    <property type="molecule type" value="Genomic_DNA"/>
</dbReference>
<evidence type="ECO:0000313" key="4">
    <source>
        <dbReference type="Proteomes" id="UP000195570"/>
    </source>
</evidence>
<accession>A0A1G4IJ58</accession>
<keyword evidence="4" id="KW-1185">Reference proteome</keyword>
<proteinExistence type="predicted"/>
<dbReference type="AlphaFoldDB" id="A0A1G4IJ58"/>
<evidence type="ECO:0000259" key="2">
    <source>
        <dbReference type="PROSITE" id="PS50006"/>
    </source>
</evidence>
<protein>
    <submittedName>
        <fullName evidence="3">Kinetoplastid kinetochore protein 13</fullName>
    </submittedName>
</protein>
<feature type="compositionally biased region" description="Polar residues" evidence="1">
    <location>
        <begin position="286"/>
        <end position="296"/>
    </location>
</feature>
<name>A0A1G4IJ58_TRYEQ</name>
<gene>
    <name evidence="3" type="ORF">TEOVI_000394200</name>
</gene>
<dbReference type="CDD" id="cd00060">
    <property type="entry name" value="FHA"/>
    <property type="match status" value="1"/>
</dbReference>
<dbReference type="Gene3D" id="2.60.200.20">
    <property type="match status" value="1"/>
</dbReference>
<sequence>MTEHICASLVLTRGPEGLQRRLPVRLPLSGKPITIGRAIDNDVVLEMDLIFSSQWHCQMFAQKCEPETSERVEEREAASDPSRCEGRHVDCEGQTEIPVKEQYSLWLVDVGSSNGTFVNGIRVASSAPTPLHHGDVIVLGGMRDVEVGKSLPMEDLPLEIVTWRVAMEGKSEEGFGFVATPPVFLSMEFVISQARQRALGALQDSPDPKVSTTSPLKLPLKRMRHEQETGSNKLYDDGDVTPKRRIREVSYPSGEDRSGGELARRSGTVAAYLDPNEANAWEVTTNSSSDVASTTGLPCPSSKATASRGYCNSDALAEPTKEDARETRVAPAVARETVQ</sequence>
<dbReference type="RefSeq" id="XP_067082873.1">
    <property type="nucleotide sequence ID" value="XM_067226772.1"/>
</dbReference>
<dbReference type="SUPFAM" id="SSF49879">
    <property type="entry name" value="SMAD/FHA domain"/>
    <property type="match status" value="1"/>
</dbReference>
<dbReference type="InterPro" id="IPR008984">
    <property type="entry name" value="SMAD_FHA_dom_sf"/>
</dbReference>
<dbReference type="VEuPathDB" id="TriTrypDB:TEOVI_000394200"/>
<feature type="compositionally biased region" description="Basic and acidic residues" evidence="1">
    <location>
        <begin position="319"/>
        <end position="328"/>
    </location>
</feature>
<dbReference type="GeneID" id="92377882"/>
<dbReference type="InterPro" id="IPR000253">
    <property type="entry name" value="FHA_dom"/>
</dbReference>
<dbReference type="PROSITE" id="PS50006">
    <property type="entry name" value="FHA_DOMAIN"/>
    <property type="match status" value="1"/>
</dbReference>
<feature type="region of interest" description="Disordered" evidence="1">
    <location>
        <begin position="200"/>
        <end position="263"/>
    </location>
</feature>
<dbReference type="PANTHER" id="PTHR23308">
    <property type="entry name" value="NUCLEAR INHIBITOR OF PROTEIN PHOSPHATASE-1"/>
    <property type="match status" value="1"/>
</dbReference>
<comment type="caution">
    <text evidence="3">The sequence shown here is derived from an EMBL/GenBank/DDBJ whole genome shotgun (WGS) entry which is preliminary data.</text>
</comment>
<reference evidence="3" key="1">
    <citation type="submission" date="2016-09" db="EMBL/GenBank/DDBJ databases">
        <authorList>
            <person name="Hebert L."/>
            <person name="Moumen B."/>
        </authorList>
    </citation>
    <scope>NUCLEOTIDE SEQUENCE [LARGE SCALE GENOMIC DNA]</scope>
    <source>
        <strain evidence="3">OVI</strain>
    </source>
</reference>
<dbReference type="Proteomes" id="UP000195570">
    <property type="component" value="Unassembled WGS sequence"/>
</dbReference>
<dbReference type="InterPro" id="IPR050923">
    <property type="entry name" value="Cell_Proc_Reg/RNA_Proc"/>
</dbReference>
<evidence type="ECO:0000256" key="1">
    <source>
        <dbReference type="SAM" id="MobiDB-lite"/>
    </source>
</evidence>
<organism evidence="3 4">
    <name type="scientific">Trypanosoma equiperdum</name>
    <dbReference type="NCBI Taxonomy" id="5694"/>
    <lineage>
        <taxon>Eukaryota</taxon>
        <taxon>Discoba</taxon>
        <taxon>Euglenozoa</taxon>
        <taxon>Kinetoplastea</taxon>
        <taxon>Metakinetoplastina</taxon>
        <taxon>Trypanosomatida</taxon>
        <taxon>Trypanosomatidae</taxon>
        <taxon>Trypanosoma</taxon>
    </lineage>
</organism>